<dbReference type="Pfam" id="PF01885">
    <property type="entry name" value="PTS_2-RNA"/>
    <property type="match status" value="1"/>
</dbReference>
<dbReference type="Proteomes" id="UP000183015">
    <property type="component" value="Unassembled WGS sequence"/>
</dbReference>
<evidence type="ECO:0000256" key="1">
    <source>
        <dbReference type="ARBA" id="ARBA00009836"/>
    </source>
</evidence>
<evidence type="ECO:0000256" key="4">
    <source>
        <dbReference type="ARBA" id="ARBA00025212"/>
    </source>
</evidence>
<dbReference type="InterPro" id="IPR042081">
    <property type="entry name" value="RNA_2'-PTrans_C"/>
</dbReference>
<gene>
    <name evidence="5" type="primary">kptA</name>
    <name evidence="6" type="ORF">SAMN05414137_105267</name>
</gene>
<dbReference type="GO" id="GO:0000215">
    <property type="term" value="F:tRNA 2'-phosphotransferase activity"/>
    <property type="evidence" value="ECO:0007669"/>
    <property type="project" value="TreeGrafter"/>
</dbReference>
<dbReference type="InterPro" id="IPR002745">
    <property type="entry name" value="Ptrans_KptA/Tpt1"/>
</dbReference>
<dbReference type="STRING" id="235985.SAMN05414137_105267"/>
<evidence type="ECO:0000256" key="3">
    <source>
        <dbReference type="ARBA" id="ARBA00023027"/>
    </source>
</evidence>
<dbReference type="GO" id="GO:0003950">
    <property type="term" value="F:NAD+ poly-ADP-ribosyltransferase activity"/>
    <property type="evidence" value="ECO:0007669"/>
    <property type="project" value="InterPro"/>
</dbReference>
<evidence type="ECO:0000313" key="7">
    <source>
        <dbReference type="Proteomes" id="UP000183015"/>
    </source>
</evidence>
<dbReference type="InterPro" id="IPR042080">
    <property type="entry name" value="RNA_2'-PTrans_N"/>
</dbReference>
<dbReference type="InterPro" id="IPR022928">
    <property type="entry name" value="RNA_2'-PTrans_KptA"/>
</dbReference>
<keyword evidence="2 5" id="KW-0808">Transferase</keyword>
<reference evidence="7" key="1">
    <citation type="submission" date="2016-10" db="EMBL/GenBank/DDBJ databases">
        <authorList>
            <person name="Varghese N."/>
        </authorList>
    </citation>
    <scope>NUCLEOTIDE SEQUENCE [LARGE SCALE GENOMIC DNA]</scope>
    <source>
        <strain evidence="7">DSM 45096 / BCRC 16803 / CGMCC 4.1857 / CIP 109030 / JCM 12277 / KCTC 19219 / NBRC 100920 / 33214</strain>
    </source>
</reference>
<dbReference type="SUPFAM" id="SSF56399">
    <property type="entry name" value="ADP-ribosylation"/>
    <property type="match status" value="1"/>
</dbReference>
<dbReference type="GO" id="GO:0006388">
    <property type="term" value="P:tRNA splicing, via endonucleolytic cleavage and ligation"/>
    <property type="evidence" value="ECO:0007669"/>
    <property type="project" value="UniProtKB-UniRule"/>
</dbReference>
<organism evidence="6 7">
    <name type="scientific">Streptacidiphilus jiangxiensis</name>
    <dbReference type="NCBI Taxonomy" id="235985"/>
    <lineage>
        <taxon>Bacteria</taxon>
        <taxon>Bacillati</taxon>
        <taxon>Actinomycetota</taxon>
        <taxon>Actinomycetes</taxon>
        <taxon>Kitasatosporales</taxon>
        <taxon>Streptomycetaceae</taxon>
        <taxon>Streptacidiphilus</taxon>
    </lineage>
</organism>
<keyword evidence="3 5" id="KW-0520">NAD</keyword>
<dbReference type="PANTHER" id="PTHR12684">
    <property type="entry name" value="PUTATIVE PHOSPHOTRANSFERASE"/>
    <property type="match status" value="1"/>
</dbReference>
<dbReference type="Gene3D" id="3.20.170.30">
    <property type="match status" value="1"/>
</dbReference>
<dbReference type="EMBL" id="FOAZ01000005">
    <property type="protein sequence ID" value="SEL08121.1"/>
    <property type="molecule type" value="Genomic_DNA"/>
</dbReference>
<accession>A0A1H7MAG9</accession>
<protein>
    <recommendedName>
        <fullName evidence="5">Probable RNA 2'-phosphotransferase</fullName>
        <ecNumber evidence="5">2.7.1.-</ecNumber>
    </recommendedName>
</protein>
<evidence type="ECO:0000313" key="6">
    <source>
        <dbReference type="EMBL" id="SEL08121.1"/>
    </source>
</evidence>
<sequence>MTLDEAGWVAVSVLLEAAAAHGHRISRAELERVVADNDKQRFAFSADGLRLRASQGHTVPVDLGYEPATPPAVLYHGTHPGAVAAIRREGLRPMQRHAVHLSRDRATAERVGGRRGRPVVFTVESAAMTAAGFTFRVSANGVWLTERVPPEFLTEDPLPHPLLEPVHE</sequence>
<dbReference type="HAMAP" id="MF_00299">
    <property type="entry name" value="KptA"/>
    <property type="match status" value="1"/>
</dbReference>
<dbReference type="eggNOG" id="COG1859">
    <property type="taxonomic scope" value="Bacteria"/>
</dbReference>
<dbReference type="AlphaFoldDB" id="A0A1H7MAG9"/>
<proteinExistence type="inferred from homology"/>
<evidence type="ECO:0000256" key="2">
    <source>
        <dbReference type="ARBA" id="ARBA00022679"/>
    </source>
</evidence>
<dbReference type="Gene3D" id="1.10.10.970">
    <property type="entry name" value="RNA 2'-phosphotransferase, Tpt1/KptA family, N-terminal domain"/>
    <property type="match status" value="1"/>
</dbReference>
<comment type="similarity">
    <text evidence="1 5">Belongs to the KptA/TPT1 family.</text>
</comment>
<keyword evidence="7" id="KW-1185">Reference proteome</keyword>
<dbReference type="EC" id="2.7.1.-" evidence="5"/>
<dbReference type="PANTHER" id="PTHR12684:SF2">
    <property type="entry name" value="TRNA 2'-PHOSPHOTRANSFERASE 1"/>
    <property type="match status" value="1"/>
</dbReference>
<evidence type="ECO:0000256" key="5">
    <source>
        <dbReference type="HAMAP-Rule" id="MF_00299"/>
    </source>
</evidence>
<comment type="function">
    <text evidence="4 5">Removes the 2'-phosphate from RNA via an intermediate in which the phosphate is ADP-ribosylated by NAD followed by a presumed transesterification to release the RNA and generate ADP-ribose 1''-2''-cyclic phosphate (APPR&gt;P). May function as an ADP-ribosylase.</text>
</comment>
<name>A0A1H7MAG9_STRJI</name>